<proteinExistence type="predicted"/>
<gene>
    <name evidence="3" type="ORF">Tcan_02106</name>
    <name evidence="4" type="ORF">TCNE_LOCUS5055</name>
</gene>
<name>A0A0B2URC5_TOXCA</name>
<dbReference type="EMBL" id="JPKZ01021101">
    <property type="protein sequence ID" value="KHN71692.1"/>
    <property type="molecule type" value="Genomic_DNA"/>
</dbReference>
<evidence type="ECO:0000313" key="3">
    <source>
        <dbReference type="EMBL" id="KHN71692.1"/>
    </source>
</evidence>
<dbReference type="Proteomes" id="UP000031036">
    <property type="component" value="Unassembled WGS sequence"/>
</dbReference>
<evidence type="ECO:0000256" key="1">
    <source>
        <dbReference type="SAM" id="MobiDB-lite"/>
    </source>
</evidence>
<organism evidence="3 5">
    <name type="scientific">Toxocara canis</name>
    <name type="common">Canine roundworm</name>
    <dbReference type="NCBI Taxonomy" id="6265"/>
    <lineage>
        <taxon>Eukaryota</taxon>
        <taxon>Metazoa</taxon>
        <taxon>Ecdysozoa</taxon>
        <taxon>Nematoda</taxon>
        <taxon>Chromadorea</taxon>
        <taxon>Rhabditida</taxon>
        <taxon>Spirurina</taxon>
        <taxon>Ascaridomorpha</taxon>
        <taxon>Ascaridoidea</taxon>
        <taxon>Toxocaridae</taxon>
        <taxon>Toxocara</taxon>
    </lineage>
</organism>
<feature type="compositionally biased region" description="Basic and acidic residues" evidence="1">
    <location>
        <begin position="60"/>
        <end position="72"/>
    </location>
</feature>
<keyword evidence="2" id="KW-0812">Transmembrane</keyword>
<keyword evidence="2" id="KW-0472">Membrane</keyword>
<evidence type="ECO:0000256" key="2">
    <source>
        <dbReference type="SAM" id="Phobius"/>
    </source>
</evidence>
<evidence type="ECO:0000313" key="5">
    <source>
        <dbReference type="Proteomes" id="UP000031036"/>
    </source>
</evidence>
<protein>
    <submittedName>
        <fullName evidence="3">Uncharacterized protein</fullName>
    </submittedName>
</protein>
<dbReference type="AlphaFoldDB" id="A0A0B2URC5"/>
<feature type="transmembrane region" description="Helical" evidence="2">
    <location>
        <begin position="90"/>
        <end position="108"/>
    </location>
</feature>
<accession>A0A0B2URC5</accession>
<reference evidence="3 5" key="1">
    <citation type="submission" date="2014-11" db="EMBL/GenBank/DDBJ databases">
        <title>Genetic blueprint of the zoonotic pathogen Toxocara canis.</title>
        <authorList>
            <person name="Zhu X.-Q."/>
            <person name="Korhonen P.K."/>
            <person name="Cai H."/>
            <person name="Young N.D."/>
            <person name="Nejsum P."/>
            <person name="von Samson-Himmelstjerna G."/>
            <person name="Boag P.R."/>
            <person name="Tan P."/>
            <person name="Li Q."/>
            <person name="Min J."/>
            <person name="Yang Y."/>
            <person name="Wang X."/>
            <person name="Fang X."/>
            <person name="Hall R.S."/>
            <person name="Hofmann A."/>
            <person name="Sternberg P.W."/>
            <person name="Jex A.R."/>
            <person name="Gasser R.B."/>
        </authorList>
    </citation>
    <scope>NUCLEOTIDE SEQUENCE [LARGE SCALE GENOMIC DNA]</scope>
    <source>
        <strain evidence="3">PN_DK_2014</strain>
    </source>
</reference>
<dbReference type="EMBL" id="UYWY01010654">
    <property type="protein sequence ID" value="VDM33869.1"/>
    <property type="molecule type" value="Genomic_DNA"/>
</dbReference>
<sequence length="117" mass="13591">METFRRIFFRQPQISQVSSSVGPTSQRLLVGGDADLMVPRLNMSEERWHTDDEGQGSVKTEPEESNFKREEEQTSEAARRSSTFVMRTRQVCLVFGFIFKLFHLLVFFEELLSIKVV</sequence>
<reference evidence="4" key="2">
    <citation type="submission" date="2018-11" db="EMBL/GenBank/DDBJ databases">
        <authorList>
            <consortium name="Pathogen Informatics"/>
        </authorList>
    </citation>
    <scope>NUCLEOTIDE SEQUENCE [LARGE SCALE GENOMIC DNA]</scope>
</reference>
<evidence type="ECO:0000313" key="4">
    <source>
        <dbReference type="EMBL" id="VDM33869.1"/>
    </source>
</evidence>
<keyword evidence="5" id="KW-1185">Reference proteome</keyword>
<keyword evidence="2" id="KW-1133">Transmembrane helix</keyword>
<feature type="region of interest" description="Disordered" evidence="1">
    <location>
        <begin position="45"/>
        <end position="81"/>
    </location>
</feature>